<dbReference type="PANTHER" id="PTHR48007:SF67">
    <property type="entry name" value="POLLEN RECEPTOR-LIKE KINASE 1"/>
    <property type="match status" value="1"/>
</dbReference>
<dbReference type="Proteomes" id="UP001604336">
    <property type="component" value="Unassembled WGS sequence"/>
</dbReference>
<dbReference type="SUPFAM" id="SSF52058">
    <property type="entry name" value="L domain-like"/>
    <property type="match status" value="1"/>
</dbReference>
<proteinExistence type="predicted"/>
<name>A0ABD1TVH2_9LAMI</name>
<organism evidence="1 2">
    <name type="scientific">Abeliophyllum distichum</name>
    <dbReference type="NCBI Taxonomy" id="126358"/>
    <lineage>
        <taxon>Eukaryota</taxon>
        <taxon>Viridiplantae</taxon>
        <taxon>Streptophyta</taxon>
        <taxon>Embryophyta</taxon>
        <taxon>Tracheophyta</taxon>
        <taxon>Spermatophyta</taxon>
        <taxon>Magnoliopsida</taxon>
        <taxon>eudicotyledons</taxon>
        <taxon>Gunneridae</taxon>
        <taxon>Pentapetalae</taxon>
        <taxon>asterids</taxon>
        <taxon>lamiids</taxon>
        <taxon>Lamiales</taxon>
        <taxon>Oleaceae</taxon>
        <taxon>Forsythieae</taxon>
        <taxon>Abeliophyllum</taxon>
    </lineage>
</organism>
<dbReference type="Gene3D" id="3.80.10.10">
    <property type="entry name" value="Ribonuclease Inhibitor"/>
    <property type="match status" value="1"/>
</dbReference>
<dbReference type="AlphaFoldDB" id="A0ABD1TVH2"/>
<evidence type="ECO:0000313" key="1">
    <source>
        <dbReference type="EMBL" id="KAL2516733.1"/>
    </source>
</evidence>
<dbReference type="PANTHER" id="PTHR48007">
    <property type="entry name" value="LEUCINE-RICH REPEAT RECEPTOR-LIKE PROTEIN KINASE PXC1"/>
    <property type="match status" value="1"/>
</dbReference>
<keyword evidence="2" id="KW-1185">Reference proteome</keyword>
<accession>A0ABD1TVH2</accession>
<evidence type="ECO:0000313" key="2">
    <source>
        <dbReference type="Proteomes" id="UP001604336"/>
    </source>
</evidence>
<gene>
    <name evidence="1" type="ORF">Adt_12980</name>
</gene>
<sequence>MSPSLMNNNFSWPFPYNDLKKLGKLRSFCLANNIFNGDIPDDALSGMKAMRKIVLGFNEYTGKIPMSLLQLPRLVDLQLQSSQFEGRIPDFWQKNLIVNFANNKLEGPIPSTLGSQNASKFSGLNLCQAVKRKIRLSTSSSK</sequence>
<protein>
    <submittedName>
        <fullName evidence="1">Pollen receptor-like kinase 1</fullName>
    </submittedName>
</protein>
<dbReference type="InterPro" id="IPR032675">
    <property type="entry name" value="LRR_dom_sf"/>
</dbReference>
<reference evidence="2" key="1">
    <citation type="submission" date="2024-07" db="EMBL/GenBank/DDBJ databases">
        <title>Two chromosome-level genome assemblies of Korean endemic species Abeliophyllum distichum and Forsythia ovata (Oleaceae).</title>
        <authorList>
            <person name="Jang H."/>
        </authorList>
    </citation>
    <scope>NUCLEOTIDE SEQUENCE [LARGE SCALE GENOMIC DNA]</scope>
</reference>
<dbReference type="EMBL" id="JBFOLK010000004">
    <property type="protein sequence ID" value="KAL2516733.1"/>
    <property type="molecule type" value="Genomic_DNA"/>
</dbReference>
<comment type="caution">
    <text evidence="1">The sequence shown here is derived from an EMBL/GenBank/DDBJ whole genome shotgun (WGS) entry which is preliminary data.</text>
</comment>
<dbReference type="InterPro" id="IPR046959">
    <property type="entry name" value="PRK1-6/SRF4-like"/>
</dbReference>